<dbReference type="PANTHER" id="PTHR30525">
    <property type="entry name" value="1-DEOXY-D-XYLULOSE 5-PHOSPHATE REDUCTOISOMERASE"/>
    <property type="match status" value="1"/>
</dbReference>
<dbReference type="PATRIC" id="fig|118101.4.peg.235"/>
<evidence type="ECO:0000256" key="4">
    <source>
        <dbReference type="ARBA" id="ARBA00022857"/>
    </source>
</evidence>
<keyword evidence="13" id="KW-0413">Isomerase</keyword>
<feature type="binding site" evidence="9">
    <location>
        <position position="209"/>
    </location>
    <ligand>
        <name>1-deoxy-D-xylulose 5-phosphate</name>
        <dbReference type="ChEBI" id="CHEBI:57792"/>
    </ligand>
</feature>
<dbReference type="Pfam" id="PF08436">
    <property type="entry name" value="DXP_redisom_C"/>
    <property type="match status" value="1"/>
</dbReference>
<dbReference type="HAMAP" id="MF_00183">
    <property type="entry name" value="DXP_reductoisom"/>
    <property type="match status" value="1"/>
</dbReference>
<dbReference type="GO" id="GO:0030145">
    <property type="term" value="F:manganese ion binding"/>
    <property type="evidence" value="ECO:0007669"/>
    <property type="project" value="TreeGrafter"/>
</dbReference>
<dbReference type="PIRSF" id="PIRSF006205">
    <property type="entry name" value="Dxp_reductismrs"/>
    <property type="match status" value="1"/>
</dbReference>
<protein>
    <recommendedName>
        <fullName evidence="9">1-deoxy-D-xylulose 5-phosphate reductoisomerase</fullName>
        <shortName evidence="9">DXP reductoisomerase</shortName>
        <ecNumber evidence="9">1.1.1.267</ecNumber>
    </recommendedName>
    <alternativeName>
        <fullName evidence="9">1-deoxyxylulose-5-phosphate reductoisomerase</fullName>
    </alternativeName>
    <alternativeName>
        <fullName evidence="9">2-C-methyl-D-erythritol 4-phosphate synthase</fullName>
    </alternativeName>
</protein>
<dbReference type="InterPro" id="IPR013644">
    <property type="entry name" value="DXP_reductoisomerase_C"/>
</dbReference>
<evidence type="ECO:0000256" key="7">
    <source>
        <dbReference type="ARBA" id="ARBA00023229"/>
    </source>
</evidence>
<dbReference type="STRING" id="118101.ATN01_01175"/>
<dbReference type="InterPro" id="IPR013512">
    <property type="entry name" value="DXP_reductoisomerase_N"/>
</dbReference>
<comment type="function">
    <text evidence="9">Catalyzes the NADPH-dependent rearrangement and reduction of 1-deoxy-D-xylulose-5-phosphate (DXP) to 2-C-methyl-D-erythritol 4-phosphate (MEP).</text>
</comment>
<evidence type="ECO:0000256" key="1">
    <source>
        <dbReference type="ARBA" id="ARBA00005094"/>
    </source>
</evidence>
<dbReference type="Proteomes" id="UP000093070">
    <property type="component" value="Chromosome"/>
</dbReference>
<feature type="binding site" evidence="9">
    <location>
        <position position="152"/>
    </location>
    <ligand>
        <name>Mn(2+)</name>
        <dbReference type="ChEBI" id="CHEBI:29035"/>
    </ligand>
</feature>
<dbReference type="SUPFAM" id="SSF69055">
    <property type="entry name" value="1-deoxy-D-xylulose-5-phosphate reductoisomerase, C-terminal domain"/>
    <property type="match status" value="1"/>
</dbReference>
<dbReference type="SUPFAM" id="SSF55347">
    <property type="entry name" value="Glyceraldehyde-3-phosphate dehydrogenase-like, C-terminal domain"/>
    <property type="match status" value="1"/>
</dbReference>
<evidence type="ECO:0000259" key="10">
    <source>
        <dbReference type="Pfam" id="PF02670"/>
    </source>
</evidence>
<feature type="binding site" evidence="9">
    <location>
        <position position="124"/>
    </location>
    <ligand>
        <name>NADPH</name>
        <dbReference type="ChEBI" id="CHEBI:57783"/>
    </ligand>
</feature>
<keyword evidence="3 9" id="KW-0479">Metal-binding</keyword>
<dbReference type="Gene3D" id="3.40.50.720">
    <property type="entry name" value="NAD(P)-binding Rossmann-like Domain"/>
    <property type="match status" value="1"/>
</dbReference>
<feature type="domain" description="1-deoxy-D-xylulose 5-phosphate reductoisomerase N-terminal" evidence="10">
    <location>
        <begin position="4"/>
        <end position="132"/>
    </location>
</feature>
<feature type="domain" description="1-deoxy-D-xylulose 5-phosphate reductoisomerase C-terminal" evidence="11">
    <location>
        <begin position="146"/>
        <end position="239"/>
    </location>
</feature>
<dbReference type="NCBIfam" id="TIGR00243">
    <property type="entry name" value="Dxr"/>
    <property type="match status" value="1"/>
</dbReference>
<dbReference type="FunFam" id="3.40.50.720:FF:000045">
    <property type="entry name" value="1-deoxy-D-xylulose 5-phosphate reductoisomerase"/>
    <property type="match status" value="1"/>
</dbReference>
<feature type="binding site" evidence="9">
    <location>
        <position position="125"/>
    </location>
    <ligand>
        <name>1-deoxy-D-xylulose 5-phosphate</name>
        <dbReference type="ChEBI" id="CHEBI:57792"/>
    </ligand>
</feature>
<feature type="binding site" evidence="9">
    <location>
        <position position="186"/>
    </location>
    <ligand>
        <name>1-deoxy-D-xylulose 5-phosphate</name>
        <dbReference type="ChEBI" id="CHEBI:57792"/>
    </ligand>
</feature>
<feature type="binding site" evidence="9">
    <location>
        <position position="126"/>
    </location>
    <ligand>
        <name>NADPH</name>
        <dbReference type="ChEBI" id="CHEBI:57783"/>
    </ligand>
</feature>
<dbReference type="RefSeq" id="WP_075433277.1">
    <property type="nucleotide sequence ID" value="NZ_CP013259.1"/>
</dbReference>
<dbReference type="Gene3D" id="1.10.1740.10">
    <property type="match status" value="1"/>
</dbReference>
<comment type="pathway">
    <text evidence="1 9">Isoprenoid biosynthesis; isopentenyl diphosphate biosynthesis via DXP pathway; isopentenyl diphosphate from 1-deoxy-D-xylulose 5-phosphate: step 1/6.</text>
</comment>
<evidence type="ECO:0000259" key="11">
    <source>
        <dbReference type="Pfam" id="PF08436"/>
    </source>
</evidence>
<feature type="binding site" evidence="9">
    <location>
        <position position="150"/>
    </location>
    <ligand>
        <name>Mn(2+)</name>
        <dbReference type="ChEBI" id="CHEBI:29035"/>
    </ligand>
</feature>
<keyword evidence="6 9" id="KW-0464">Manganese</keyword>
<keyword evidence="9" id="KW-0460">Magnesium</keyword>
<dbReference type="EC" id="1.1.1.267" evidence="9"/>
<feature type="binding site" evidence="9">
    <location>
        <position position="151"/>
    </location>
    <ligand>
        <name>1-deoxy-D-xylulose 5-phosphate</name>
        <dbReference type="ChEBI" id="CHEBI:57792"/>
    </ligand>
</feature>
<dbReference type="OrthoDB" id="9806546at2"/>
<comment type="catalytic activity">
    <reaction evidence="8">
        <text>2-C-methyl-D-erythritol 4-phosphate + NADP(+) = 1-deoxy-D-xylulose 5-phosphate + NADPH + H(+)</text>
        <dbReference type="Rhea" id="RHEA:13717"/>
        <dbReference type="ChEBI" id="CHEBI:15378"/>
        <dbReference type="ChEBI" id="CHEBI:57783"/>
        <dbReference type="ChEBI" id="CHEBI:57792"/>
        <dbReference type="ChEBI" id="CHEBI:58262"/>
        <dbReference type="ChEBI" id="CHEBI:58349"/>
        <dbReference type="EC" id="1.1.1.267"/>
    </reaction>
    <physiologicalReaction direction="right-to-left" evidence="8">
        <dbReference type="Rhea" id="RHEA:13719"/>
    </physiologicalReaction>
</comment>
<reference evidence="13 14" key="1">
    <citation type="submission" date="2015-11" db="EMBL/GenBank/DDBJ databases">
        <title>The complete genome of Buchnera aphidicola from Diuraphis noxia biotype SAM.</title>
        <authorList>
            <person name="Burger N.F.V."/>
            <person name="Oberholster A.-M."/>
        </authorList>
    </citation>
    <scope>NUCLEOTIDE SEQUENCE [LARGE SCALE GENOMIC DNA]</scope>
    <source>
        <strain evidence="13">SAM</strain>
    </source>
</reference>
<feature type="binding site" evidence="9">
    <location>
        <position position="11"/>
    </location>
    <ligand>
        <name>NADPH</name>
        <dbReference type="ChEBI" id="CHEBI:57783"/>
    </ligand>
</feature>
<dbReference type="NCBIfam" id="NF003938">
    <property type="entry name" value="PRK05447.1-1"/>
    <property type="match status" value="1"/>
</dbReference>
<feature type="binding site" evidence="9">
    <location>
        <position position="231"/>
    </location>
    <ligand>
        <name>Mn(2+)</name>
        <dbReference type="ChEBI" id="CHEBI:29035"/>
    </ligand>
</feature>
<feature type="binding site" evidence="9">
    <location>
        <position position="222"/>
    </location>
    <ligand>
        <name>1-deoxy-D-xylulose 5-phosphate</name>
        <dbReference type="ChEBI" id="CHEBI:57792"/>
    </ligand>
</feature>
<dbReference type="GO" id="GO:0070402">
    <property type="term" value="F:NADPH binding"/>
    <property type="evidence" value="ECO:0007669"/>
    <property type="project" value="InterPro"/>
</dbReference>
<sequence length="398" mass="44512">MKKITILGSSGSIGTSTLSIIRLYPNLFKVVALVANKNVTKVLEQCKIFSPEWVAMYHEKSANSLSEKLRIKKIKTRVLFGAQAICQLASLSEIDQVVCAISGVAGLLPTLSAIRAGKTILLANKESLITCGHLFMKELSFSKARILPIDSEHNAVFQLLPLDIQKNLGIVNLKKSFIKNIILTASGGPFYNFSISQLKNVTPIQACSHPNWSMGKKISVDSATMMNKGLEYVEARWLFHASESEIKILIHPQSVVHAMIEYYDGSISAQLSIPNIKIFISYAMFWPHRLRLKSDFFNYLKNNNLSFFEPNFTKFPCLKLTIDTFSEGQSAMTVLNAANEIAVSAFLNRKISFDKIYNVNLETLMSSCFSEPNSIEDVLEIDRMARILAMKKVLSFSF</sequence>
<dbReference type="GO" id="GO:0016853">
    <property type="term" value="F:isomerase activity"/>
    <property type="evidence" value="ECO:0007669"/>
    <property type="project" value="UniProtKB-KW"/>
</dbReference>
<evidence type="ECO:0000256" key="3">
    <source>
        <dbReference type="ARBA" id="ARBA00022723"/>
    </source>
</evidence>
<feature type="binding site" evidence="9">
    <location>
        <position position="152"/>
    </location>
    <ligand>
        <name>1-deoxy-D-xylulose 5-phosphate</name>
        <dbReference type="ChEBI" id="CHEBI:57792"/>
    </ligand>
</feature>
<dbReference type="GO" id="GO:0030604">
    <property type="term" value="F:1-deoxy-D-xylulose-5-phosphate reductoisomerase activity"/>
    <property type="evidence" value="ECO:0007669"/>
    <property type="project" value="UniProtKB-UniRule"/>
</dbReference>
<comment type="caution">
    <text evidence="9">Lacks conserved residue(s) required for the propagation of feature annotation.</text>
</comment>
<comment type="subunit">
    <text evidence="9">Homodimer.</text>
</comment>
<name>A0A1B2H888_BUCDN</name>
<comment type="cofactor">
    <cofactor evidence="9">
        <name>Mg(2+)</name>
        <dbReference type="ChEBI" id="CHEBI:18420"/>
    </cofactor>
    <cofactor evidence="9">
        <name>Mn(2+)</name>
        <dbReference type="ChEBI" id="CHEBI:29035"/>
    </cofactor>
</comment>
<feature type="binding site" evidence="9">
    <location>
        <position position="38"/>
    </location>
    <ligand>
        <name>NADPH</name>
        <dbReference type="ChEBI" id="CHEBI:57783"/>
    </ligand>
</feature>
<dbReference type="SUPFAM" id="SSF51735">
    <property type="entry name" value="NAD(P)-binding Rossmann-fold domains"/>
    <property type="match status" value="1"/>
</dbReference>
<feature type="binding site" evidence="9">
    <location>
        <position position="231"/>
    </location>
    <ligand>
        <name>1-deoxy-D-xylulose 5-phosphate</name>
        <dbReference type="ChEBI" id="CHEBI:57792"/>
    </ligand>
</feature>
<evidence type="ECO:0000259" key="12">
    <source>
        <dbReference type="Pfam" id="PF13288"/>
    </source>
</evidence>
<dbReference type="InterPro" id="IPR026877">
    <property type="entry name" value="DXPR_C"/>
</dbReference>
<dbReference type="InterPro" id="IPR036169">
    <property type="entry name" value="DXPR_C_sf"/>
</dbReference>
<dbReference type="GO" id="GO:0051484">
    <property type="term" value="P:isopentenyl diphosphate biosynthetic process, methylerythritol 4-phosphate pathway involved in terpenoid biosynthetic process"/>
    <property type="evidence" value="ECO:0007669"/>
    <property type="project" value="TreeGrafter"/>
</dbReference>
<feature type="binding site" evidence="9">
    <location>
        <position position="228"/>
    </location>
    <ligand>
        <name>1-deoxy-D-xylulose 5-phosphate</name>
        <dbReference type="ChEBI" id="CHEBI:57792"/>
    </ligand>
</feature>
<gene>
    <name evidence="9" type="primary">dxr</name>
    <name evidence="13" type="ORF">ATN01_01175</name>
</gene>
<accession>A0A1B2H888</accession>
<dbReference type="UniPathway" id="UPA00056">
    <property type="reaction ID" value="UER00092"/>
</dbReference>
<proteinExistence type="inferred from homology"/>
<evidence type="ECO:0000256" key="2">
    <source>
        <dbReference type="ARBA" id="ARBA00006825"/>
    </source>
</evidence>
<feature type="binding site" evidence="9">
    <location>
        <position position="227"/>
    </location>
    <ligand>
        <name>1-deoxy-D-xylulose 5-phosphate</name>
        <dbReference type="ChEBI" id="CHEBI:57792"/>
    </ligand>
</feature>
<keyword evidence="7 9" id="KW-0414">Isoprene biosynthesis</keyword>
<dbReference type="InterPro" id="IPR036291">
    <property type="entry name" value="NAD(P)-bd_dom_sf"/>
</dbReference>
<keyword evidence="5 9" id="KW-0560">Oxidoreductase</keyword>
<feature type="binding site" evidence="9">
    <location>
        <position position="12"/>
    </location>
    <ligand>
        <name>NADPH</name>
        <dbReference type="ChEBI" id="CHEBI:57783"/>
    </ligand>
</feature>
<dbReference type="EMBL" id="CP013259">
    <property type="protein sequence ID" value="ANZ22457.1"/>
    <property type="molecule type" value="Genomic_DNA"/>
</dbReference>
<dbReference type="AlphaFoldDB" id="A0A1B2H888"/>
<dbReference type="InterPro" id="IPR003821">
    <property type="entry name" value="DXP_reductoisomerase"/>
</dbReference>
<dbReference type="Pfam" id="PF02670">
    <property type="entry name" value="DXP_reductoisom"/>
    <property type="match status" value="1"/>
</dbReference>
<feature type="domain" description="DXP reductoisomerase C-terminal" evidence="12">
    <location>
        <begin position="271"/>
        <end position="386"/>
    </location>
</feature>
<organism evidence="13 14">
    <name type="scientific">Buchnera aphidicola subsp. Diuraphis noxia</name>
    <dbReference type="NCBI Taxonomy" id="118101"/>
    <lineage>
        <taxon>Bacteria</taxon>
        <taxon>Pseudomonadati</taxon>
        <taxon>Pseudomonadota</taxon>
        <taxon>Gammaproteobacteria</taxon>
        <taxon>Enterobacterales</taxon>
        <taxon>Erwiniaceae</taxon>
        <taxon>Buchnera</taxon>
    </lineage>
</organism>
<feature type="binding site" evidence="9">
    <location>
        <position position="13"/>
    </location>
    <ligand>
        <name>NADPH</name>
        <dbReference type="ChEBI" id="CHEBI:57783"/>
    </ligand>
</feature>
<evidence type="ECO:0000256" key="6">
    <source>
        <dbReference type="ARBA" id="ARBA00023211"/>
    </source>
</evidence>
<evidence type="ECO:0000313" key="14">
    <source>
        <dbReference type="Proteomes" id="UP000093070"/>
    </source>
</evidence>
<comment type="similarity">
    <text evidence="2 9">Belongs to the DXR family.</text>
</comment>
<keyword evidence="4 9" id="KW-0521">NADP</keyword>
<feature type="binding site" evidence="9">
    <location>
        <position position="215"/>
    </location>
    <ligand>
        <name>NADPH</name>
        <dbReference type="ChEBI" id="CHEBI:57783"/>
    </ligand>
</feature>
<dbReference type="PANTHER" id="PTHR30525:SF0">
    <property type="entry name" value="1-DEOXY-D-XYLULOSE 5-PHOSPHATE REDUCTOISOMERASE, CHLOROPLASTIC"/>
    <property type="match status" value="1"/>
</dbReference>
<evidence type="ECO:0000256" key="5">
    <source>
        <dbReference type="ARBA" id="ARBA00023002"/>
    </source>
</evidence>
<evidence type="ECO:0000256" key="8">
    <source>
        <dbReference type="ARBA" id="ARBA00048543"/>
    </source>
</evidence>
<dbReference type="Pfam" id="PF13288">
    <property type="entry name" value="DXPR_C"/>
    <property type="match status" value="1"/>
</dbReference>
<feature type="binding site" evidence="9">
    <location>
        <position position="37"/>
    </location>
    <ligand>
        <name>NADPH</name>
        <dbReference type="ChEBI" id="CHEBI:57783"/>
    </ligand>
</feature>
<evidence type="ECO:0000313" key="13">
    <source>
        <dbReference type="EMBL" id="ANZ22457.1"/>
    </source>
</evidence>
<evidence type="ECO:0000256" key="9">
    <source>
        <dbReference type="HAMAP-Rule" id="MF_00183"/>
    </source>
</evidence>